<dbReference type="CDD" id="cd08507">
    <property type="entry name" value="PBP2_SgrR_like"/>
    <property type="match status" value="1"/>
</dbReference>
<dbReference type="AlphaFoldDB" id="A0AAJ5QVX6"/>
<feature type="domain" description="Solute-binding protein family 5" evidence="2">
    <location>
        <begin position="166"/>
        <end position="307"/>
    </location>
</feature>
<dbReference type="InterPro" id="IPR025370">
    <property type="entry name" value="SgrR_HTH_N"/>
</dbReference>
<evidence type="ECO:0000259" key="3">
    <source>
        <dbReference type="Pfam" id="PF12793"/>
    </source>
</evidence>
<dbReference type="Proteomes" id="UP001210130">
    <property type="component" value="Chromosome"/>
</dbReference>
<evidence type="ECO:0000313" key="5">
    <source>
        <dbReference type="Proteomes" id="UP001210130"/>
    </source>
</evidence>
<dbReference type="RefSeq" id="WP_131049314.1">
    <property type="nucleotide sequence ID" value="NZ_CP041247.1"/>
</dbReference>
<dbReference type="InterPro" id="IPR000914">
    <property type="entry name" value="SBP_5_dom"/>
</dbReference>
<dbReference type="GO" id="GO:1904680">
    <property type="term" value="F:peptide transmembrane transporter activity"/>
    <property type="evidence" value="ECO:0007669"/>
    <property type="project" value="TreeGrafter"/>
</dbReference>
<gene>
    <name evidence="4" type="ORF">OR613_00440</name>
</gene>
<sequence length="604" mass="69279">MYGQRLEHQYLRLLTLFPHREENITLQGLADKLCCSKRHMRSLLVDMQARHWLEWHASPGRGHQARLRLLCSEQQLRMEKAEHLLKSGNFGAALELLGAEKHLIAPLLRARLGYNIRDDYQSLRIPYYRTMPNLYPGTPLRRSELHLVRQIFNGLTRINDESGVVEKDLAHYWRMLDPLHWRFFLRPGVRFHDGRELTSQDVVVSLTRCAQLPLFSHLKKIDEHGVLSVTIELTQPDHLLPQLLADPAAMILPADHAIRDNFAAQPVGTGPYMVCENDEWHLLMRAFDHYFGFRGLLDEIEVIVWPDLGQPANREHLTSDAVSRPSVGNDTGGGPILDVSSSAWLSSSISDIDFASGLAVGLTGKPSDLFQEMFLERGGYFLLCDSRSPHWGALERRRWIREKLNPYSLAQRLDEKIRPFWVPTGSLLPTWFHCMDNGPTLMPFATGTDSPALRLRLAYHQQHPEYPMLAAEMKKMLAVEGIHLDIIQLDYDRWARGEAEADLWLGTVNFAVPETWNVGVWLLGMPLLKHSISGGDTPLFNDWLQHWRAGVLDSEQLMQNVVSKGWLQPLFHHWMRLKGPDQAVGIHLNNLGWFDFSTTWMEPE</sequence>
<dbReference type="Gene3D" id="3.40.190.10">
    <property type="entry name" value="Periplasmic binding protein-like II"/>
    <property type="match status" value="1"/>
</dbReference>
<name>A0AAJ5QVX6_9ENTR</name>
<dbReference type="PANTHER" id="PTHR30290">
    <property type="entry name" value="PERIPLASMIC BINDING COMPONENT OF ABC TRANSPORTER"/>
    <property type="match status" value="1"/>
</dbReference>
<evidence type="ECO:0000256" key="1">
    <source>
        <dbReference type="ARBA" id="ARBA00023125"/>
    </source>
</evidence>
<organism evidence="4 5">
    <name type="scientific">Klebsiella electrica</name>
    <dbReference type="NCBI Taxonomy" id="1259973"/>
    <lineage>
        <taxon>Bacteria</taxon>
        <taxon>Pseudomonadati</taxon>
        <taxon>Pseudomonadota</taxon>
        <taxon>Gammaproteobacteria</taxon>
        <taxon>Enterobacterales</taxon>
        <taxon>Enterobacteriaceae</taxon>
        <taxon>Klebsiella/Raoultella group</taxon>
        <taxon>Klebsiella</taxon>
    </lineage>
</organism>
<evidence type="ECO:0000313" key="4">
    <source>
        <dbReference type="EMBL" id="WBW61470.1"/>
    </source>
</evidence>
<dbReference type="EMBL" id="CP112887">
    <property type="protein sequence ID" value="WBW61470.1"/>
    <property type="molecule type" value="Genomic_DNA"/>
</dbReference>
<reference evidence="4 5" key="1">
    <citation type="journal article" date="2023" name="Microbiol. Resour. Announc.">
        <title>Complete Genome Sequence of the First Colistin-Resistant Raoultella electrica Strain.</title>
        <authorList>
            <person name="Aldeia C."/>
            <person name="Campos-Madueno E.I."/>
            <person name="Sendi P."/>
            <person name="Endimiani A."/>
        </authorList>
    </citation>
    <scope>NUCLEOTIDE SEQUENCE [LARGE SCALE GENOMIC DNA]</scope>
    <source>
        <strain evidence="4 5">S2-IND-01-C</strain>
    </source>
</reference>
<keyword evidence="5" id="KW-1185">Reference proteome</keyword>
<dbReference type="GO" id="GO:0003677">
    <property type="term" value="F:DNA binding"/>
    <property type="evidence" value="ECO:0007669"/>
    <property type="project" value="UniProtKB-KW"/>
</dbReference>
<dbReference type="PANTHER" id="PTHR30290:SF72">
    <property type="entry name" value="HTH-TYPE TRANSCRIPTIONAL REGULATOR SGRR"/>
    <property type="match status" value="1"/>
</dbReference>
<feature type="domain" description="Transcriptional regulator SgrR N-terminal HTH" evidence="3">
    <location>
        <begin position="5"/>
        <end position="118"/>
    </location>
</feature>
<evidence type="ECO:0000259" key="2">
    <source>
        <dbReference type="Pfam" id="PF00496"/>
    </source>
</evidence>
<dbReference type="SUPFAM" id="SSF53850">
    <property type="entry name" value="Periplasmic binding protein-like II"/>
    <property type="match status" value="1"/>
</dbReference>
<dbReference type="GO" id="GO:0015833">
    <property type="term" value="P:peptide transport"/>
    <property type="evidence" value="ECO:0007669"/>
    <property type="project" value="TreeGrafter"/>
</dbReference>
<accession>A0AAJ5QVX6</accession>
<dbReference type="Pfam" id="PF12793">
    <property type="entry name" value="SgrR_N"/>
    <property type="match status" value="1"/>
</dbReference>
<dbReference type="InterPro" id="IPR039424">
    <property type="entry name" value="SBP_5"/>
</dbReference>
<protein>
    <submittedName>
        <fullName evidence="4">SgrR family transcriptional regulator</fullName>
    </submittedName>
</protein>
<keyword evidence="1" id="KW-0238">DNA-binding</keyword>
<proteinExistence type="predicted"/>
<dbReference type="Pfam" id="PF00496">
    <property type="entry name" value="SBP_bac_5"/>
    <property type="match status" value="1"/>
</dbReference>